<organism evidence="1 2">
    <name type="scientific">Candidatus Reconcilbacillus cellulovorans</name>
    <dbReference type="NCBI Taxonomy" id="1906605"/>
    <lineage>
        <taxon>Bacteria</taxon>
        <taxon>Bacillati</taxon>
        <taxon>Bacillota</taxon>
        <taxon>Bacilli</taxon>
        <taxon>Bacillales</taxon>
        <taxon>Paenibacillaceae</taxon>
        <taxon>Candidatus Reconcilbacillus</taxon>
    </lineage>
</organism>
<reference evidence="1 2" key="1">
    <citation type="submission" date="2016-12" db="EMBL/GenBank/DDBJ databases">
        <title>Candidatus Reconcilibacillus cellulovorans genome.</title>
        <authorList>
            <person name="Kolinko S."/>
            <person name="Wu Y.-W."/>
            <person name="Tachea F."/>
            <person name="Denzel E."/>
            <person name="Hiras J."/>
            <person name="Baecker N."/>
            <person name="Chan L.J."/>
            <person name="Eichorst S.A."/>
            <person name="Frey D."/>
            <person name="Adams P.D."/>
            <person name="Pray T."/>
            <person name="Tanjore D."/>
            <person name="Petzold C.J."/>
            <person name="Gladden J.M."/>
            <person name="Simmons B.A."/>
            <person name="Singer S.W."/>
        </authorList>
    </citation>
    <scope>NUCLEOTIDE SEQUENCE [LARGE SCALE GENOMIC DNA]</scope>
    <source>
        <strain evidence="1">JTherm</strain>
    </source>
</reference>
<evidence type="ECO:0000313" key="1">
    <source>
        <dbReference type="EMBL" id="PDO09319.1"/>
    </source>
</evidence>
<comment type="caution">
    <text evidence="1">The sequence shown here is derived from an EMBL/GenBank/DDBJ whole genome shotgun (WGS) entry which is preliminary data.</text>
</comment>
<evidence type="ECO:0000313" key="2">
    <source>
        <dbReference type="Proteomes" id="UP000243688"/>
    </source>
</evidence>
<accession>A0A2A6DXP3</accession>
<name>A0A2A6DXP3_9BACL</name>
<proteinExistence type="predicted"/>
<dbReference type="Pfam" id="PF06949">
    <property type="entry name" value="DUF1292"/>
    <property type="match status" value="1"/>
</dbReference>
<sequence length="79" mass="8826">MRDENGVERRMAVAATFEAEGRTYALLLDLADPEADGVLCRLEAAGGSFRPVAIEDEEEWRRVESAYERLHFPQTGGRA</sequence>
<evidence type="ECO:0008006" key="3">
    <source>
        <dbReference type="Google" id="ProtNLM"/>
    </source>
</evidence>
<protein>
    <recommendedName>
        <fullName evidence="3">DUF1292 domain-containing protein</fullName>
    </recommendedName>
</protein>
<dbReference type="Proteomes" id="UP000243688">
    <property type="component" value="Unassembled WGS sequence"/>
</dbReference>
<dbReference type="AlphaFoldDB" id="A0A2A6DXP3"/>
<dbReference type="InterPro" id="IPR009711">
    <property type="entry name" value="UPF0473"/>
</dbReference>
<gene>
    <name evidence="1" type="ORF">BLM47_13270</name>
</gene>
<dbReference type="EMBL" id="MOXJ01000047">
    <property type="protein sequence ID" value="PDO09319.1"/>
    <property type="molecule type" value="Genomic_DNA"/>
</dbReference>